<dbReference type="STRING" id="299467.A0A443RYL1"/>
<keyword evidence="7" id="KW-1185">Reference proteome</keyword>
<comment type="cofactor">
    <cofactor evidence="1">
        <name>FAD</name>
        <dbReference type="ChEBI" id="CHEBI:57692"/>
    </cofactor>
</comment>
<dbReference type="InterPro" id="IPR036188">
    <property type="entry name" value="FAD/NAD-bd_sf"/>
</dbReference>
<protein>
    <submittedName>
        <fullName evidence="6">Glucose dehydrogenase-like [FAD: quinone]</fullName>
    </submittedName>
</protein>
<reference evidence="6 7" key="1">
    <citation type="journal article" date="2018" name="Gigascience">
        <title>Genomes of trombidid mites reveal novel predicted allergens and laterally-transferred genes associated with secondary metabolism.</title>
        <authorList>
            <person name="Dong X."/>
            <person name="Chaisiri K."/>
            <person name="Xia D."/>
            <person name="Armstrong S.D."/>
            <person name="Fang Y."/>
            <person name="Donnelly M.J."/>
            <person name="Kadowaki T."/>
            <person name="McGarry J.W."/>
            <person name="Darby A.C."/>
            <person name="Makepeace B.L."/>
        </authorList>
    </citation>
    <scope>NUCLEOTIDE SEQUENCE [LARGE SCALE GENOMIC DNA]</scope>
    <source>
        <strain evidence="6">UoL-UT</strain>
    </source>
</reference>
<evidence type="ECO:0000313" key="6">
    <source>
        <dbReference type="EMBL" id="RWS20275.1"/>
    </source>
</evidence>
<comment type="caution">
    <text evidence="6">The sequence shown here is derived from an EMBL/GenBank/DDBJ whole genome shotgun (WGS) entry which is preliminary data.</text>
</comment>
<dbReference type="Gene3D" id="3.50.50.60">
    <property type="entry name" value="FAD/NAD(P)-binding domain"/>
    <property type="match status" value="1"/>
</dbReference>
<evidence type="ECO:0000256" key="2">
    <source>
        <dbReference type="ARBA" id="ARBA00010790"/>
    </source>
</evidence>
<keyword evidence="4" id="KW-0274">FAD</keyword>
<dbReference type="Proteomes" id="UP000288716">
    <property type="component" value="Unassembled WGS sequence"/>
</dbReference>
<accession>A0A443RYL1</accession>
<feature type="domain" description="Glucose-methanol-choline oxidoreductase N-terminal" evidence="5">
    <location>
        <begin position="163"/>
        <end position="177"/>
    </location>
</feature>
<dbReference type="GO" id="GO:0016614">
    <property type="term" value="F:oxidoreductase activity, acting on CH-OH group of donors"/>
    <property type="evidence" value="ECO:0007669"/>
    <property type="project" value="InterPro"/>
</dbReference>
<dbReference type="InterPro" id="IPR007867">
    <property type="entry name" value="GMC_OxRtase_C"/>
</dbReference>
<gene>
    <name evidence="6" type="ORF">B4U80_06653</name>
</gene>
<dbReference type="AlphaFoldDB" id="A0A443RYL1"/>
<dbReference type="Gene3D" id="3.30.560.10">
    <property type="entry name" value="Glucose Oxidase, domain 3"/>
    <property type="match status" value="2"/>
</dbReference>
<dbReference type="PROSITE" id="PS00624">
    <property type="entry name" value="GMC_OXRED_2"/>
    <property type="match status" value="1"/>
</dbReference>
<dbReference type="PANTHER" id="PTHR11552:SF147">
    <property type="entry name" value="CHOLINE DEHYDROGENASE, MITOCHONDRIAL"/>
    <property type="match status" value="1"/>
</dbReference>
<dbReference type="OrthoDB" id="269227at2759"/>
<evidence type="ECO:0000256" key="3">
    <source>
        <dbReference type="ARBA" id="ARBA00022630"/>
    </source>
</evidence>
<keyword evidence="3" id="KW-0285">Flavoprotein</keyword>
<evidence type="ECO:0000256" key="4">
    <source>
        <dbReference type="ARBA" id="ARBA00022827"/>
    </source>
</evidence>
<dbReference type="VEuPathDB" id="VectorBase:LDEU011765"/>
<dbReference type="InterPro" id="IPR012132">
    <property type="entry name" value="GMC_OxRdtase"/>
</dbReference>
<dbReference type="SUPFAM" id="SSF54373">
    <property type="entry name" value="FAD-linked reductases, C-terminal domain"/>
    <property type="match status" value="1"/>
</dbReference>
<evidence type="ECO:0000256" key="1">
    <source>
        <dbReference type="ARBA" id="ARBA00001974"/>
    </source>
</evidence>
<evidence type="ECO:0000259" key="5">
    <source>
        <dbReference type="PROSITE" id="PS00624"/>
    </source>
</evidence>
<organism evidence="6 7">
    <name type="scientific">Leptotrombidium deliense</name>
    <dbReference type="NCBI Taxonomy" id="299467"/>
    <lineage>
        <taxon>Eukaryota</taxon>
        <taxon>Metazoa</taxon>
        <taxon>Ecdysozoa</taxon>
        <taxon>Arthropoda</taxon>
        <taxon>Chelicerata</taxon>
        <taxon>Arachnida</taxon>
        <taxon>Acari</taxon>
        <taxon>Acariformes</taxon>
        <taxon>Trombidiformes</taxon>
        <taxon>Prostigmata</taxon>
        <taxon>Anystina</taxon>
        <taxon>Parasitengona</taxon>
        <taxon>Trombiculoidea</taxon>
        <taxon>Trombiculidae</taxon>
        <taxon>Leptotrombidium</taxon>
    </lineage>
</organism>
<dbReference type="PANTHER" id="PTHR11552">
    <property type="entry name" value="GLUCOSE-METHANOL-CHOLINE GMC OXIDOREDUCTASE"/>
    <property type="match status" value="1"/>
</dbReference>
<proteinExistence type="inferred from homology"/>
<dbReference type="InterPro" id="IPR000172">
    <property type="entry name" value="GMC_OxRdtase_N"/>
</dbReference>
<dbReference type="SUPFAM" id="SSF51905">
    <property type="entry name" value="FAD/NAD(P)-binding domain"/>
    <property type="match status" value="1"/>
</dbReference>
<dbReference type="Pfam" id="PF05199">
    <property type="entry name" value="GMC_oxred_C"/>
    <property type="match status" value="1"/>
</dbReference>
<name>A0A443RYL1_9ACAR</name>
<sequence length="341" mass="38365">MLYMRGSKYDYDGWEEMGATKWSWNRIFSTMNDIEDAHLTGVNESLHHRDGPIAITNEGNDKPILNKFKQAIKNLGYGEADPNDGELSGVGPVQFNYYQNQRRSSYYEYLYTYHKATNPKIESSSIATRIIFDENSKAIGVEYVKDGVKKYAKARNEIVVCAGAIETPKLLMLSGIGPKAHLDELNINVIADRPVGKNLHDHVGVILPVFNKTGAGESGAVVAFLKSSESESQSDIEMFSYLEGDFVFMGAILVKAESRGEIKLRPDSPNDKPVIDPQYLTEKKDRERLAKGVQTLFKIINEIDVTETGYEKMKLPPYPVCQNISKETLEYYECLLHTLTV</sequence>
<evidence type="ECO:0000313" key="7">
    <source>
        <dbReference type="Proteomes" id="UP000288716"/>
    </source>
</evidence>
<dbReference type="Pfam" id="PF00732">
    <property type="entry name" value="GMC_oxred_N"/>
    <property type="match status" value="1"/>
</dbReference>
<dbReference type="EMBL" id="NCKV01018675">
    <property type="protein sequence ID" value="RWS20275.1"/>
    <property type="molecule type" value="Genomic_DNA"/>
</dbReference>
<dbReference type="GO" id="GO:0050660">
    <property type="term" value="F:flavin adenine dinucleotide binding"/>
    <property type="evidence" value="ECO:0007669"/>
    <property type="project" value="InterPro"/>
</dbReference>
<comment type="similarity">
    <text evidence="2">Belongs to the GMC oxidoreductase family.</text>
</comment>